<dbReference type="Gene3D" id="3.40.50.300">
    <property type="entry name" value="P-loop containing nucleotide triphosphate hydrolases"/>
    <property type="match status" value="1"/>
</dbReference>
<evidence type="ECO:0000313" key="2">
    <source>
        <dbReference type="Proteomes" id="UP000236370"/>
    </source>
</evidence>
<dbReference type="SUPFAM" id="SSF52540">
    <property type="entry name" value="P-loop containing nucleoside triphosphate hydrolases"/>
    <property type="match status" value="1"/>
</dbReference>
<dbReference type="InterPro" id="IPR051135">
    <property type="entry name" value="Gal/GlcNAc/GalNAc_ST"/>
</dbReference>
<name>A0A2J8Q686_PANTR</name>
<organism evidence="1 2">
    <name type="scientific">Pan troglodytes</name>
    <name type="common">Chimpanzee</name>
    <dbReference type="NCBI Taxonomy" id="9598"/>
    <lineage>
        <taxon>Eukaryota</taxon>
        <taxon>Metazoa</taxon>
        <taxon>Chordata</taxon>
        <taxon>Craniata</taxon>
        <taxon>Vertebrata</taxon>
        <taxon>Euteleostomi</taxon>
        <taxon>Mammalia</taxon>
        <taxon>Eutheria</taxon>
        <taxon>Euarchontoglires</taxon>
        <taxon>Primates</taxon>
        <taxon>Haplorrhini</taxon>
        <taxon>Catarrhini</taxon>
        <taxon>Hominidae</taxon>
        <taxon>Pan</taxon>
    </lineage>
</organism>
<reference evidence="1 2" key="1">
    <citation type="submission" date="2017-12" db="EMBL/GenBank/DDBJ databases">
        <title>High-resolution comparative analysis of great ape genomes.</title>
        <authorList>
            <person name="Pollen A."/>
            <person name="Hastie A."/>
            <person name="Hormozdiari F."/>
            <person name="Dougherty M."/>
            <person name="Liu R."/>
            <person name="Chaisson M."/>
            <person name="Hoppe E."/>
            <person name="Hill C."/>
            <person name="Pang A."/>
            <person name="Hillier L."/>
            <person name="Baker C."/>
            <person name="Armstrong J."/>
            <person name="Shendure J."/>
            <person name="Paten B."/>
            <person name="Wilson R."/>
            <person name="Chao H."/>
            <person name="Schneider V."/>
            <person name="Ventura M."/>
            <person name="Kronenberg Z."/>
            <person name="Murali S."/>
            <person name="Gordon D."/>
            <person name="Cantsilieris S."/>
            <person name="Munson K."/>
            <person name="Nelson B."/>
            <person name="Raja A."/>
            <person name="Underwood J."/>
            <person name="Diekhans M."/>
            <person name="Fiddes I."/>
            <person name="Haussler D."/>
            <person name="Eichler E."/>
        </authorList>
    </citation>
    <scope>NUCLEOTIDE SEQUENCE [LARGE SCALE GENOMIC DNA]</scope>
    <source>
        <strain evidence="1">Yerkes chimp pedigree #C0471</strain>
    </source>
</reference>
<dbReference type="InterPro" id="IPR027417">
    <property type="entry name" value="P-loop_NTPase"/>
</dbReference>
<dbReference type="AlphaFoldDB" id="A0A2J8Q686"/>
<feature type="non-terminal residue" evidence="1">
    <location>
        <position position="99"/>
    </location>
</feature>
<proteinExistence type="predicted"/>
<dbReference type="PANTHER" id="PTHR10704:SF13">
    <property type="entry name" value="CARBOHYDRATE SULFOTRANSFERASE 5"/>
    <property type="match status" value="1"/>
</dbReference>
<evidence type="ECO:0000313" key="1">
    <source>
        <dbReference type="EMBL" id="PNI91785.1"/>
    </source>
</evidence>
<dbReference type="PANTHER" id="PTHR10704">
    <property type="entry name" value="CARBOHYDRATE SULFOTRANSFERASE"/>
    <property type="match status" value="1"/>
</dbReference>
<protein>
    <submittedName>
        <fullName evidence="1">CHST5 isoform 1</fullName>
    </submittedName>
</protein>
<comment type="caution">
    <text evidence="1">The sequence shown here is derived from an EMBL/GenBank/DDBJ whole genome shotgun (WGS) entry which is preliminary data.</text>
</comment>
<gene>
    <name evidence="1" type="ORF">CK820_G0042715</name>
</gene>
<accession>A0A2J8Q686</accession>
<sequence length="99" mass="11055">MSRYLPWICDQRCSSPSSPGRWPPAARMWLPRFSSKTVTVLLLAQTTCLLLFIVSQPGPSSPAGGEDRVHVLVLSSWRSGSSFLGQLFSQHPDVFYLME</sequence>
<dbReference type="Proteomes" id="UP000236370">
    <property type="component" value="Unassembled WGS sequence"/>
</dbReference>
<dbReference type="EMBL" id="NBAG03000071">
    <property type="protein sequence ID" value="PNI91785.1"/>
    <property type="molecule type" value="Genomic_DNA"/>
</dbReference>